<dbReference type="PANTHER" id="PTHR11695">
    <property type="entry name" value="ALCOHOL DEHYDROGENASE RELATED"/>
    <property type="match status" value="1"/>
</dbReference>
<dbReference type="SUPFAM" id="SSF50129">
    <property type="entry name" value="GroES-like"/>
    <property type="match status" value="1"/>
</dbReference>
<organism evidence="2 3">
    <name type="scientific">Diplogelasinospora grovesii</name>
    <dbReference type="NCBI Taxonomy" id="303347"/>
    <lineage>
        <taxon>Eukaryota</taxon>
        <taxon>Fungi</taxon>
        <taxon>Dikarya</taxon>
        <taxon>Ascomycota</taxon>
        <taxon>Pezizomycotina</taxon>
        <taxon>Sordariomycetes</taxon>
        <taxon>Sordariomycetidae</taxon>
        <taxon>Sordariales</taxon>
        <taxon>Diplogelasinosporaceae</taxon>
        <taxon>Diplogelasinospora</taxon>
    </lineage>
</organism>
<comment type="caution">
    <text evidence="2">The sequence shown here is derived from an EMBL/GenBank/DDBJ whole genome shotgun (WGS) entry which is preliminary data.</text>
</comment>
<dbReference type="Pfam" id="PF08240">
    <property type="entry name" value="ADH_N"/>
    <property type="match status" value="1"/>
</dbReference>
<dbReference type="InterPro" id="IPR050700">
    <property type="entry name" value="YIM1/Zinc_Alcohol_DH_Fams"/>
</dbReference>
<dbReference type="InterPro" id="IPR036291">
    <property type="entry name" value="NAD(P)-bd_dom_sf"/>
</dbReference>
<reference evidence="3" key="1">
    <citation type="journal article" date="2023" name="Mol. Phylogenet. Evol.">
        <title>Genome-scale phylogeny and comparative genomics of the fungal order Sordariales.</title>
        <authorList>
            <person name="Hensen N."/>
            <person name="Bonometti L."/>
            <person name="Westerberg I."/>
            <person name="Brannstrom I.O."/>
            <person name="Guillou S."/>
            <person name="Cros-Aarteil S."/>
            <person name="Calhoun S."/>
            <person name="Haridas S."/>
            <person name="Kuo A."/>
            <person name="Mondo S."/>
            <person name="Pangilinan J."/>
            <person name="Riley R."/>
            <person name="LaButti K."/>
            <person name="Andreopoulos B."/>
            <person name="Lipzen A."/>
            <person name="Chen C."/>
            <person name="Yan M."/>
            <person name="Daum C."/>
            <person name="Ng V."/>
            <person name="Clum A."/>
            <person name="Steindorff A."/>
            <person name="Ohm R.A."/>
            <person name="Martin F."/>
            <person name="Silar P."/>
            <person name="Natvig D.O."/>
            <person name="Lalanne C."/>
            <person name="Gautier V."/>
            <person name="Ament-Velasquez S.L."/>
            <person name="Kruys A."/>
            <person name="Hutchinson M.I."/>
            <person name="Powell A.J."/>
            <person name="Barry K."/>
            <person name="Miller A.N."/>
            <person name="Grigoriev I.V."/>
            <person name="Debuchy R."/>
            <person name="Gladieux P."/>
            <person name="Hiltunen Thoren M."/>
            <person name="Johannesson H."/>
        </authorList>
    </citation>
    <scope>NUCLEOTIDE SEQUENCE [LARGE SCALE GENOMIC DNA]</scope>
    <source>
        <strain evidence="3">CBS 340.73</strain>
    </source>
</reference>
<accession>A0AAN6NF63</accession>
<dbReference type="SMART" id="SM00829">
    <property type="entry name" value="PKS_ER"/>
    <property type="match status" value="1"/>
</dbReference>
<evidence type="ECO:0000259" key="1">
    <source>
        <dbReference type="SMART" id="SM00829"/>
    </source>
</evidence>
<dbReference type="InterPro" id="IPR011032">
    <property type="entry name" value="GroES-like_sf"/>
</dbReference>
<gene>
    <name evidence="2" type="ORF">QBC46DRAFT_375061</name>
</gene>
<dbReference type="SUPFAM" id="SSF51735">
    <property type="entry name" value="NAD(P)-binding Rossmann-fold domains"/>
    <property type="match status" value="1"/>
</dbReference>
<feature type="domain" description="Enoyl reductase (ER)" evidence="1">
    <location>
        <begin position="144"/>
        <end position="464"/>
    </location>
</feature>
<proteinExistence type="predicted"/>
<dbReference type="EMBL" id="MU853760">
    <property type="protein sequence ID" value="KAK3944355.1"/>
    <property type="molecule type" value="Genomic_DNA"/>
</dbReference>
<dbReference type="Pfam" id="PF13602">
    <property type="entry name" value="ADH_zinc_N_2"/>
    <property type="match status" value="1"/>
</dbReference>
<dbReference type="InterPro" id="IPR020843">
    <property type="entry name" value="ER"/>
</dbReference>
<dbReference type="Gene3D" id="3.40.50.720">
    <property type="entry name" value="NAD(P)-binding Rossmann-like Domain"/>
    <property type="match status" value="1"/>
</dbReference>
<keyword evidence="3" id="KW-1185">Reference proteome</keyword>
<sequence length="484" mass="51980">MMTILIWPGRVAGQTRERQMLRKHSSYIYTYSTSICRCVCYHKYQASYMEATTGPRSRCAGLNSPFVYIREGELLLILYIWEIRANSHDSGLLFHRSLPSSSPIPSYCRIKLTTTTSAITTYPCACIMDPADLPKTMKTLLQVSRRSTEVIVKTVPVPIPSHPEDVLVRVHAAAPCAGELRWAMDFPDAIPADKELVPCQDLAGSVVLAPPDSGFAPGDRVFCRISAERAGAARDYALARVGELAKVPVGLGWIEAAATPLSALTAWQALFVQGTLFSAGIDGDAEAQERNAKARVLVTGAAGGVGSWVVQLAARAGAKHIVAVCGPGKEGAVRQLGATEVVNYQQSSIEEWVAINAAARECDLVIDVVGGRTLVGCWAAVRADGALISINTPPDMVKPADLDKKLTKSLFFIVEPLGSNLARIGELIRAGKVRPVIDSVWAFGEYNKAFEKLESGHSRGKIVIKVDGEAEGEAVDGIGSFSPC</sequence>
<dbReference type="CDD" id="cd05289">
    <property type="entry name" value="MDR_like_2"/>
    <property type="match status" value="1"/>
</dbReference>
<evidence type="ECO:0000313" key="2">
    <source>
        <dbReference type="EMBL" id="KAK3944355.1"/>
    </source>
</evidence>
<name>A0AAN6NF63_9PEZI</name>
<dbReference type="GO" id="GO:0016491">
    <property type="term" value="F:oxidoreductase activity"/>
    <property type="evidence" value="ECO:0007669"/>
    <property type="project" value="InterPro"/>
</dbReference>
<dbReference type="AlphaFoldDB" id="A0AAN6NF63"/>
<dbReference type="GO" id="GO:0005739">
    <property type="term" value="C:mitochondrion"/>
    <property type="evidence" value="ECO:0007669"/>
    <property type="project" value="TreeGrafter"/>
</dbReference>
<dbReference type="Gene3D" id="3.90.180.10">
    <property type="entry name" value="Medium-chain alcohol dehydrogenases, catalytic domain"/>
    <property type="match status" value="1"/>
</dbReference>
<protein>
    <recommendedName>
        <fullName evidence="1">Enoyl reductase (ER) domain-containing protein</fullName>
    </recommendedName>
</protein>
<dbReference type="InterPro" id="IPR013154">
    <property type="entry name" value="ADH-like_N"/>
</dbReference>
<dbReference type="Proteomes" id="UP001303473">
    <property type="component" value="Unassembled WGS sequence"/>
</dbReference>
<evidence type="ECO:0000313" key="3">
    <source>
        <dbReference type="Proteomes" id="UP001303473"/>
    </source>
</evidence>
<dbReference type="PANTHER" id="PTHR11695:SF647">
    <property type="entry name" value="ENOYL REDUCTASE (ER) DOMAIN-CONTAINING PROTEIN"/>
    <property type="match status" value="1"/>
</dbReference>